<reference evidence="2" key="1">
    <citation type="submission" date="2023-06" db="EMBL/GenBank/DDBJ databases">
        <title>Genome-scale phylogeny and comparative genomics of the fungal order Sordariales.</title>
        <authorList>
            <consortium name="Lawrence Berkeley National Laboratory"/>
            <person name="Hensen N."/>
            <person name="Bonometti L."/>
            <person name="Westerberg I."/>
            <person name="Brannstrom I.O."/>
            <person name="Guillou S."/>
            <person name="Cros-Aarteil S."/>
            <person name="Calhoun S."/>
            <person name="Haridas S."/>
            <person name="Kuo A."/>
            <person name="Mondo S."/>
            <person name="Pangilinan J."/>
            <person name="Riley R."/>
            <person name="Labutti K."/>
            <person name="Andreopoulos B."/>
            <person name="Lipzen A."/>
            <person name="Chen C."/>
            <person name="Yanf M."/>
            <person name="Daum C."/>
            <person name="Ng V."/>
            <person name="Clum A."/>
            <person name="Steindorff A."/>
            <person name="Ohm R."/>
            <person name="Martin F."/>
            <person name="Silar P."/>
            <person name="Natvig D."/>
            <person name="Lalanne C."/>
            <person name="Gautier V."/>
            <person name="Ament-Velasquez S.L."/>
            <person name="Kruys A."/>
            <person name="Hutchinson M.I."/>
            <person name="Powell A.J."/>
            <person name="Barry K."/>
            <person name="Miller A.N."/>
            <person name="Grigoriev I.V."/>
            <person name="Debuchy R."/>
            <person name="Gladieux P."/>
            <person name="Thoren M.H."/>
            <person name="Johannesson H."/>
        </authorList>
    </citation>
    <scope>NUCLEOTIDE SEQUENCE</scope>
    <source>
        <strain evidence="2">CBS 307.81</strain>
    </source>
</reference>
<gene>
    <name evidence="2" type="ORF">QBC41DRAFT_320582</name>
</gene>
<keyword evidence="3" id="KW-1185">Reference proteome</keyword>
<feature type="compositionally biased region" description="Polar residues" evidence="1">
    <location>
        <begin position="159"/>
        <end position="176"/>
    </location>
</feature>
<evidence type="ECO:0000256" key="1">
    <source>
        <dbReference type="SAM" id="MobiDB-lite"/>
    </source>
</evidence>
<organism evidence="2 3">
    <name type="scientific">Cercophora samala</name>
    <dbReference type="NCBI Taxonomy" id="330535"/>
    <lineage>
        <taxon>Eukaryota</taxon>
        <taxon>Fungi</taxon>
        <taxon>Dikarya</taxon>
        <taxon>Ascomycota</taxon>
        <taxon>Pezizomycotina</taxon>
        <taxon>Sordariomycetes</taxon>
        <taxon>Sordariomycetidae</taxon>
        <taxon>Sordariales</taxon>
        <taxon>Lasiosphaeriaceae</taxon>
        <taxon>Cercophora</taxon>
    </lineage>
</organism>
<proteinExistence type="predicted"/>
<name>A0AA39ZDS0_9PEZI</name>
<dbReference type="EMBL" id="JAULSY010000047">
    <property type="protein sequence ID" value="KAK0669098.1"/>
    <property type="molecule type" value="Genomic_DNA"/>
</dbReference>
<dbReference type="Proteomes" id="UP001174997">
    <property type="component" value="Unassembled WGS sequence"/>
</dbReference>
<evidence type="ECO:0000313" key="3">
    <source>
        <dbReference type="Proteomes" id="UP001174997"/>
    </source>
</evidence>
<sequence length="476" mass="53897">MNPDENLARSLDEAPVIRLTEDVLRKHTLEEMRRNGIPSEDLSERPCSIRDSVFAREEARRRANGEDIAAWPGTTSSRRRARDVPVPDSESEVKRKEERERKMEEIMKELPEVLEKAPTPATTVYTGNWKREREYEDLQKELREATKRNLDIHPHKNKPLSNSQDFLSEPGNTRSQLAWEDTEPSANSEPDYAEFLSDLPPHTVVNGFHDLGVYMSQASYVISLGGSALPDLKYGIIVVPAGDESLLFGGYGDHADMPPDFRADIYAKSKVVRKQVFDQEIEMCGSYVPRVGRGIEDFRLPPMDEPEKLFYAERVRQRRAKHREIHGTRRSSDVASQPSDEAGDEAFDDRSSVRSHRSNSSRMYIYADETPLPPSAEVVDGLRRLFAEEPPQQGSGNLEQGRELYHPDRLSELAQFLWRLADGNVQENPGLDGEVWAKLKELLPSTSLETEEGGTPANFEENSKKNKSSDCRSTGS</sequence>
<comment type="caution">
    <text evidence="2">The sequence shown here is derived from an EMBL/GenBank/DDBJ whole genome shotgun (WGS) entry which is preliminary data.</text>
</comment>
<feature type="region of interest" description="Disordered" evidence="1">
    <location>
        <begin position="59"/>
        <end position="101"/>
    </location>
</feature>
<dbReference type="AlphaFoldDB" id="A0AA39ZDS0"/>
<feature type="region of interest" description="Disordered" evidence="1">
    <location>
        <begin position="148"/>
        <end position="189"/>
    </location>
</feature>
<accession>A0AA39ZDS0</accession>
<evidence type="ECO:0000313" key="2">
    <source>
        <dbReference type="EMBL" id="KAK0669098.1"/>
    </source>
</evidence>
<feature type="region of interest" description="Disordered" evidence="1">
    <location>
        <begin position="445"/>
        <end position="476"/>
    </location>
</feature>
<protein>
    <submittedName>
        <fullName evidence="2">Uncharacterized protein</fullName>
    </submittedName>
</protein>
<feature type="compositionally biased region" description="Basic and acidic residues" evidence="1">
    <location>
        <begin position="91"/>
        <end position="101"/>
    </location>
</feature>
<feature type="compositionally biased region" description="Basic and acidic residues" evidence="1">
    <location>
        <begin position="461"/>
        <end position="470"/>
    </location>
</feature>
<feature type="region of interest" description="Disordered" evidence="1">
    <location>
        <begin position="321"/>
        <end position="359"/>
    </location>
</feature>